<dbReference type="PROSITE" id="PS50043">
    <property type="entry name" value="HTH_LUXR_2"/>
    <property type="match status" value="1"/>
</dbReference>
<comment type="caution">
    <text evidence="5">The sequence shown here is derived from an EMBL/GenBank/DDBJ whole genome shotgun (WGS) entry which is preliminary data.</text>
</comment>
<dbReference type="InterPro" id="IPR011990">
    <property type="entry name" value="TPR-like_helical_dom_sf"/>
</dbReference>
<dbReference type="GO" id="GO:0003677">
    <property type="term" value="F:DNA binding"/>
    <property type="evidence" value="ECO:0007669"/>
    <property type="project" value="UniProtKB-KW"/>
</dbReference>
<feature type="domain" description="HTH luxR-type" evidence="4">
    <location>
        <begin position="448"/>
        <end position="513"/>
    </location>
</feature>
<dbReference type="AlphaFoldDB" id="A0A9X3S109"/>
<dbReference type="SUPFAM" id="SSF46894">
    <property type="entry name" value="C-terminal effector domain of the bipartite response regulators"/>
    <property type="match status" value="1"/>
</dbReference>
<dbReference type="Gene3D" id="1.25.40.10">
    <property type="entry name" value="Tetratricopeptide repeat domain"/>
    <property type="match status" value="1"/>
</dbReference>
<dbReference type="PRINTS" id="PR00038">
    <property type="entry name" value="HTHLUXR"/>
</dbReference>
<dbReference type="InterPro" id="IPR016032">
    <property type="entry name" value="Sig_transdc_resp-reg_C-effctor"/>
</dbReference>
<reference evidence="5" key="1">
    <citation type="submission" date="2022-10" db="EMBL/GenBank/DDBJ databases">
        <title>The WGS of Solirubrobacter ginsenosidimutans DSM 21036.</title>
        <authorList>
            <person name="Jiang Z."/>
        </authorList>
    </citation>
    <scope>NUCLEOTIDE SEQUENCE</scope>
    <source>
        <strain evidence="5">DSM 21036</strain>
    </source>
</reference>
<evidence type="ECO:0000313" key="6">
    <source>
        <dbReference type="Proteomes" id="UP001149140"/>
    </source>
</evidence>
<dbReference type="RefSeq" id="WP_270038476.1">
    <property type="nucleotide sequence ID" value="NZ_JAPDOD010000003.1"/>
</dbReference>
<keyword evidence="1" id="KW-0805">Transcription regulation</keyword>
<dbReference type="PANTHER" id="PTHR44688">
    <property type="entry name" value="DNA-BINDING TRANSCRIPTIONAL ACTIVATOR DEVR_DOSR"/>
    <property type="match status" value="1"/>
</dbReference>
<dbReference type="Gene3D" id="1.10.10.10">
    <property type="entry name" value="Winged helix-like DNA-binding domain superfamily/Winged helix DNA-binding domain"/>
    <property type="match status" value="1"/>
</dbReference>
<dbReference type="GO" id="GO:0006355">
    <property type="term" value="P:regulation of DNA-templated transcription"/>
    <property type="evidence" value="ECO:0007669"/>
    <property type="project" value="InterPro"/>
</dbReference>
<gene>
    <name evidence="5" type="ORF">OM076_05490</name>
</gene>
<evidence type="ECO:0000256" key="2">
    <source>
        <dbReference type="ARBA" id="ARBA00023125"/>
    </source>
</evidence>
<proteinExistence type="predicted"/>
<protein>
    <submittedName>
        <fullName evidence="5">LuxR C-terminal-related transcriptional regulator</fullName>
    </submittedName>
</protein>
<dbReference type="Proteomes" id="UP001149140">
    <property type="component" value="Unassembled WGS sequence"/>
</dbReference>
<accession>A0A9X3S109</accession>
<dbReference type="EMBL" id="JAPDOD010000003">
    <property type="protein sequence ID" value="MDA0159706.1"/>
    <property type="molecule type" value="Genomic_DNA"/>
</dbReference>
<keyword evidence="2" id="KW-0238">DNA-binding</keyword>
<dbReference type="SMART" id="SM00421">
    <property type="entry name" value="HTH_LUXR"/>
    <property type="match status" value="1"/>
</dbReference>
<sequence>MDTGWERLREGKWELARESFAAADSAEAFEGLSWAAWWLDDAETVFSARERAYRLYRERGDPAAAARMATWIGSDHNDFHGAAAVAGGWLERARRLLEPLAPGPAHGWLAFHEGYVLSRAGEDARARALALEAANLGRRFGVADLEMLGLALEGSSLVAGARVQEGMRRLDEATVTALEGRAEIPISQAWTCCFLVSSCLAVYDFERAFAWSDRIAAFADRYGSRWMLAFCRAEYGAVHRWRGQWLQAETLLEAAVEDFAHSRPAWAPGPLAGLAELRRRQGRTAEALALLERAGASTHLCHARIALDRGDARTASELAERLLRHTPPERRLARVELLDLLIRAKPKGGLTPFRKVEGYLRDLRGLAEAGGTGALRAVADRAEGVLRSDPALLEDAVDGFEAARAPYEAAEARLDLADVLDAGGRGDAAVRERAAGRDALRALGAAEAAPPLPELTPREREVLTLLAQGLTNRELAERLVVSEHTVHRHVTNILRKLDAPSRAAAAALAARHGLI</sequence>
<evidence type="ECO:0000313" key="5">
    <source>
        <dbReference type="EMBL" id="MDA0159706.1"/>
    </source>
</evidence>
<dbReference type="SUPFAM" id="SSF48452">
    <property type="entry name" value="TPR-like"/>
    <property type="match status" value="1"/>
</dbReference>
<evidence type="ECO:0000256" key="1">
    <source>
        <dbReference type="ARBA" id="ARBA00023015"/>
    </source>
</evidence>
<dbReference type="CDD" id="cd06170">
    <property type="entry name" value="LuxR_C_like"/>
    <property type="match status" value="1"/>
</dbReference>
<dbReference type="InterPro" id="IPR036388">
    <property type="entry name" value="WH-like_DNA-bd_sf"/>
</dbReference>
<keyword evidence="3" id="KW-0804">Transcription</keyword>
<dbReference type="InterPro" id="IPR000792">
    <property type="entry name" value="Tscrpt_reg_LuxR_C"/>
</dbReference>
<evidence type="ECO:0000256" key="3">
    <source>
        <dbReference type="ARBA" id="ARBA00023163"/>
    </source>
</evidence>
<dbReference type="Pfam" id="PF00196">
    <property type="entry name" value="GerE"/>
    <property type="match status" value="1"/>
</dbReference>
<name>A0A9X3S109_9ACTN</name>
<organism evidence="5 6">
    <name type="scientific">Solirubrobacter ginsenosidimutans</name>
    <dbReference type="NCBI Taxonomy" id="490573"/>
    <lineage>
        <taxon>Bacteria</taxon>
        <taxon>Bacillati</taxon>
        <taxon>Actinomycetota</taxon>
        <taxon>Thermoleophilia</taxon>
        <taxon>Solirubrobacterales</taxon>
        <taxon>Solirubrobacteraceae</taxon>
        <taxon>Solirubrobacter</taxon>
    </lineage>
</organism>
<keyword evidence="6" id="KW-1185">Reference proteome</keyword>
<evidence type="ECO:0000259" key="4">
    <source>
        <dbReference type="PROSITE" id="PS50043"/>
    </source>
</evidence>
<dbReference type="PANTHER" id="PTHR44688:SF16">
    <property type="entry name" value="DNA-BINDING TRANSCRIPTIONAL ACTIVATOR DEVR_DOSR"/>
    <property type="match status" value="1"/>
</dbReference>